<dbReference type="Pfam" id="PF04542">
    <property type="entry name" value="Sigma70_r2"/>
    <property type="match status" value="1"/>
</dbReference>
<organism evidence="2 3">
    <name type="scientific">Pseudaquabacterium pictum</name>
    <dbReference type="NCBI Taxonomy" id="2315236"/>
    <lineage>
        <taxon>Bacteria</taxon>
        <taxon>Pseudomonadati</taxon>
        <taxon>Pseudomonadota</taxon>
        <taxon>Betaproteobacteria</taxon>
        <taxon>Burkholderiales</taxon>
        <taxon>Sphaerotilaceae</taxon>
        <taxon>Pseudaquabacterium</taxon>
    </lineage>
</organism>
<sequence length="187" mass="21039">MRSPSGDDAAYRQALGSLASRLRAFLKRRLSDLPDEVEDLVQGTLLALHLQRGIWDASLPVSARAVAIARHKLVDLWRRHGRRDDLHDVLDEVDEQLLAAKPDRVYRWRFCLGDSFQAHSRTSAAGHYRSVAPRAQAWPRRATERQVSGAESGAVFDLTQPQDDIPRRGCEQSFETGPCCTSKRNLP</sequence>
<protein>
    <recommendedName>
        <fullName evidence="1">RNA polymerase sigma-70 region 2 domain-containing protein</fullName>
    </recommendedName>
</protein>
<dbReference type="InterPro" id="IPR013325">
    <property type="entry name" value="RNA_pol_sigma_r2"/>
</dbReference>
<dbReference type="Proteomes" id="UP000301751">
    <property type="component" value="Unassembled WGS sequence"/>
</dbReference>
<evidence type="ECO:0000259" key="1">
    <source>
        <dbReference type="Pfam" id="PF04542"/>
    </source>
</evidence>
<name>A0A480AM84_9BURK</name>
<gene>
    <name evidence="2" type="ORF">AQPW35_18900</name>
</gene>
<keyword evidence="3" id="KW-1185">Reference proteome</keyword>
<reference evidence="3" key="1">
    <citation type="submission" date="2019-03" db="EMBL/GenBank/DDBJ databases">
        <title>Aquabacterium pictum sp.nov., the first bacteriochlorophyll a-containing freshwater bacterium in the genus Aquabacterium of the class Betaproteobacteria.</title>
        <authorList>
            <person name="Hirose S."/>
            <person name="Tank M."/>
            <person name="Hara E."/>
            <person name="Tamaki H."/>
            <person name="Takaichi S."/>
            <person name="Haruta S."/>
            <person name="Hanada S."/>
        </authorList>
    </citation>
    <scope>NUCLEOTIDE SEQUENCE [LARGE SCALE GENOMIC DNA]</scope>
    <source>
        <strain evidence="3">W35</strain>
    </source>
</reference>
<dbReference type="GO" id="GO:0006352">
    <property type="term" value="P:DNA-templated transcription initiation"/>
    <property type="evidence" value="ECO:0007669"/>
    <property type="project" value="InterPro"/>
</dbReference>
<feature type="domain" description="RNA polymerase sigma-70 region 2" evidence="1">
    <location>
        <begin position="19"/>
        <end position="83"/>
    </location>
</feature>
<dbReference type="SUPFAM" id="SSF88946">
    <property type="entry name" value="Sigma2 domain of RNA polymerase sigma factors"/>
    <property type="match status" value="1"/>
</dbReference>
<evidence type="ECO:0000313" key="3">
    <source>
        <dbReference type="Proteomes" id="UP000301751"/>
    </source>
</evidence>
<dbReference type="GO" id="GO:0003700">
    <property type="term" value="F:DNA-binding transcription factor activity"/>
    <property type="evidence" value="ECO:0007669"/>
    <property type="project" value="InterPro"/>
</dbReference>
<dbReference type="EMBL" id="BJCL01000003">
    <property type="protein sequence ID" value="GCL62809.1"/>
    <property type="molecule type" value="Genomic_DNA"/>
</dbReference>
<comment type="caution">
    <text evidence="2">The sequence shown here is derived from an EMBL/GenBank/DDBJ whole genome shotgun (WGS) entry which is preliminary data.</text>
</comment>
<dbReference type="Gene3D" id="1.10.1740.10">
    <property type="match status" value="1"/>
</dbReference>
<proteinExistence type="predicted"/>
<evidence type="ECO:0000313" key="2">
    <source>
        <dbReference type="EMBL" id="GCL62809.1"/>
    </source>
</evidence>
<dbReference type="InterPro" id="IPR007627">
    <property type="entry name" value="RNA_pol_sigma70_r2"/>
</dbReference>
<accession>A0A480AM84</accession>
<dbReference type="AlphaFoldDB" id="A0A480AM84"/>